<dbReference type="GO" id="GO:0031012">
    <property type="term" value="C:extracellular matrix"/>
    <property type="evidence" value="ECO:0007669"/>
    <property type="project" value="TreeGrafter"/>
</dbReference>
<dbReference type="SUPFAM" id="SSF57567">
    <property type="entry name" value="Serine protease inhibitors"/>
    <property type="match status" value="1"/>
</dbReference>
<feature type="domain" description="VWFD" evidence="6">
    <location>
        <begin position="1"/>
        <end position="144"/>
    </location>
</feature>
<dbReference type="SMART" id="SM00832">
    <property type="entry name" value="C8"/>
    <property type="match status" value="1"/>
</dbReference>
<dbReference type="Pfam" id="PF08742">
    <property type="entry name" value="C8"/>
    <property type="match status" value="1"/>
</dbReference>
<dbReference type="STRING" id="303518.ENSPNYP00000004483"/>
<dbReference type="CDD" id="cd19941">
    <property type="entry name" value="TIL"/>
    <property type="match status" value="1"/>
</dbReference>
<dbReference type="FunFam" id="2.10.25.10:FF:000153">
    <property type="entry name" value="MUC5B isoform 1"/>
    <property type="match status" value="1"/>
</dbReference>
<reference evidence="7" key="1">
    <citation type="submission" date="2023-09" db="UniProtKB">
        <authorList>
            <consortium name="Ensembl"/>
        </authorList>
    </citation>
    <scope>IDENTIFICATION</scope>
</reference>
<evidence type="ECO:0000313" key="7">
    <source>
        <dbReference type="Ensembl" id="ENSPNYP00000004483.1"/>
    </source>
</evidence>
<dbReference type="PROSITE" id="PS51233">
    <property type="entry name" value="VWFD"/>
    <property type="match status" value="2"/>
</dbReference>
<keyword evidence="2" id="KW-0964">Secreted</keyword>
<keyword evidence="3" id="KW-0677">Repeat</keyword>
<evidence type="ECO:0000256" key="4">
    <source>
        <dbReference type="ARBA" id="ARBA00023157"/>
    </source>
</evidence>
<dbReference type="GeneTree" id="ENSGT00940000162219"/>
<dbReference type="InterPro" id="IPR001007">
    <property type="entry name" value="VWF_dom"/>
</dbReference>
<evidence type="ECO:0000256" key="2">
    <source>
        <dbReference type="ARBA" id="ARBA00022525"/>
    </source>
</evidence>
<dbReference type="PANTHER" id="PTHR11339:SF408">
    <property type="entry name" value="MUCIN-5B"/>
    <property type="match status" value="1"/>
</dbReference>
<dbReference type="Gene3D" id="2.10.25.10">
    <property type="entry name" value="Laminin"/>
    <property type="match status" value="1"/>
</dbReference>
<protein>
    <recommendedName>
        <fullName evidence="6">VWFD domain-containing protein</fullName>
    </recommendedName>
</protein>
<name>A0A3B4F3H0_9CICH</name>
<keyword evidence="4" id="KW-1015">Disulfide bond</keyword>
<comment type="subcellular location">
    <subcellularLocation>
        <location evidence="1">Secreted</location>
    </subcellularLocation>
</comment>
<dbReference type="Pfam" id="PF00094">
    <property type="entry name" value="VWD"/>
    <property type="match status" value="2"/>
</dbReference>
<sequence>DGDFFQLNSSCNHVLAIQCKDSYENFNIQMRRRLVNNIPTISKIIMMLEGSEVELSNNSVLVNGKIISVEANLGIKAIWNLDDSLDIEIDEKYRTQTCGLCGNFDGISNEFLNDGKIIVIFQEVINGPTEYCEETDINPVPSCGDKVSLHYFSFSTLDPFVDCQNILDVESFSKACMVDTCNSTDNTTFVLCKTLSEFSRQCIHAGGKPQEWRNDTFCYKKCPYNMVFLECSSSCPDSCSTPQASQTCDSHCHDGCSCPAGMVFDDIGNSGCIAVSQCPCLHNNEIYKPGESYSVCESGQWSCTETNCPGICSVKGGAHVNTFDGKVYTFHGDCSYVLAKVILTASPSPHTHNSSILNRMHKNTIITPCV</sequence>
<dbReference type="InterPro" id="IPR001846">
    <property type="entry name" value="VWF_type-D"/>
</dbReference>
<dbReference type="PANTHER" id="PTHR11339">
    <property type="entry name" value="EXTRACELLULAR MATRIX GLYCOPROTEIN RELATED"/>
    <property type="match status" value="1"/>
</dbReference>
<evidence type="ECO:0000256" key="1">
    <source>
        <dbReference type="ARBA" id="ARBA00004613"/>
    </source>
</evidence>
<dbReference type="Ensembl" id="ENSPNYT00000004595.1">
    <property type="protein sequence ID" value="ENSPNYP00000004483.1"/>
    <property type="gene ID" value="ENSPNYG00000003465.1"/>
</dbReference>
<dbReference type="SMART" id="SM00215">
    <property type="entry name" value="VWC_out"/>
    <property type="match status" value="1"/>
</dbReference>
<organism evidence="7">
    <name type="scientific">Pundamilia nyererei</name>
    <dbReference type="NCBI Taxonomy" id="303518"/>
    <lineage>
        <taxon>Eukaryota</taxon>
        <taxon>Metazoa</taxon>
        <taxon>Chordata</taxon>
        <taxon>Craniata</taxon>
        <taxon>Vertebrata</taxon>
        <taxon>Euteleostomi</taxon>
        <taxon>Actinopterygii</taxon>
        <taxon>Neopterygii</taxon>
        <taxon>Teleostei</taxon>
        <taxon>Neoteleostei</taxon>
        <taxon>Acanthomorphata</taxon>
        <taxon>Ovalentaria</taxon>
        <taxon>Cichlomorphae</taxon>
        <taxon>Cichliformes</taxon>
        <taxon>Cichlidae</taxon>
        <taxon>African cichlids</taxon>
        <taxon>Pseudocrenilabrinae</taxon>
        <taxon>Haplochromini</taxon>
        <taxon>Pundamilia</taxon>
    </lineage>
</organism>
<feature type="domain" description="VWFD" evidence="6">
    <location>
        <begin position="310"/>
        <end position="370"/>
    </location>
</feature>
<evidence type="ECO:0000256" key="3">
    <source>
        <dbReference type="ARBA" id="ARBA00022737"/>
    </source>
</evidence>
<dbReference type="InterPro" id="IPR050780">
    <property type="entry name" value="Mucin_vWF_Thrombospondin_sf"/>
</dbReference>
<accession>A0A3B4F3H0</accession>
<evidence type="ECO:0000259" key="6">
    <source>
        <dbReference type="PROSITE" id="PS51233"/>
    </source>
</evidence>
<dbReference type="Pfam" id="PF01826">
    <property type="entry name" value="TIL"/>
    <property type="match status" value="1"/>
</dbReference>
<proteinExistence type="predicted"/>
<dbReference type="AlphaFoldDB" id="A0A3B4F3H0"/>
<keyword evidence="5" id="KW-0325">Glycoprotein</keyword>
<dbReference type="InterPro" id="IPR002919">
    <property type="entry name" value="TIL_dom"/>
</dbReference>
<dbReference type="InterPro" id="IPR014853">
    <property type="entry name" value="VWF/SSPO/ZAN-like_Cys-rich_dom"/>
</dbReference>
<dbReference type="GO" id="GO:0005615">
    <property type="term" value="C:extracellular space"/>
    <property type="evidence" value="ECO:0007669"/>
    <property type="project" value="TreeGrafter"/>
</dbReference>
<dbReference type="InterPro" id="IPR036084">
    <property type="entry name" value="Ser_inhib-like_sf"/>
</dbReference>
<evidence type="ECO:0000256" key="5">
    <source>
        <dbReference type="ARBA" id="ARBA00023180"/>
    </source>
</evidence>